<dbReference type="CDD" id="cd19101">
    <property type="entry name" value="AKR_unchar"/>
    <property type="match status" value="1"/>
</dbReference>
<accession>A0AAW8D9V7</accession>
<evidence type="ECO:0000313" key="2">
    <source>
        <dbReference type="EMBL" id="MDP9896165.1"/>
    </source>
</evidence>
<dbReference type="SUPFAM" id="SSF51430">
    <property type="entry name" value="NAD(P)-linked oxidoreductase"/>
    <property type="match status" value="1"/>
</dbReference>
<gene>
    <name evidence="2" type="ORF">J2W31_005300</name>
</gene>
<reference evidence="2" key="1">
    <citation type="submission" date="2023-07" db="EMBL/GenBank/DDBJ databases">
        <title>Sorghum-associated microbial communities from plants grown in Nebraska, USA.</title>
        <authorList>
            <person name="Schachtman D."/>
        </authorList>
    </citation>
    <scope>NUCLEOTIDE SEQUENCE</scope>
    <source>
        <strain evidence="2">DS3754</strain>
    </source>
</reference>
<dbReference type="PANTHER" id="PTHR43147">
    <property type="entry name" value="PROTEIN TAS"/>
    <property type="match status" value="1"/>
</dbReference>
<dbReference type="Proteomes" id="UP001242045">
    <property type="component" value="Unassembled WGS sequence"/>
</dbReference>
<name>A0AAW8D9V7_9BURK</name>
<evidence type="ECO:0000259" key="1">
    <source>
        <dbReference type="Pfam" id="PF00248"/>
    </source>
</evidence>
<comment type="caution">
    <text evidence="2">The sequence shown here is derived from an EMBL/GenBank/DDBJ whole genome shotgun (WGS) entry which is preliminary data.</text>
</comment>
<dbReference type="RefSeq" id="WP_307686585.1">
    <property type="nucleotide sequence ID" value="NZ_JAUSRD010000016.1"/>
</dbReference>
<dbReference type="AlphaFoldDB" id="A0AAW8D9V7"/>
<dbReference type="Gene3D" id="3.20.20.100">
    <property type="entry name" value="NADP-dependent oxidoreductase domain"/>
    <property type="match status" value="1"/>
</dbReference>
<dbReference type="InterPro" id="IPR023210">
    <property type="entry name" value="NADP_OxRdtase_dom"/>
</dbReference>
<feature type="domain" description="NADP-dependent oxidoreductase" evidence="1">
    <location>
        <begin position="18"/>
        <end position="317"/>
    </location>
</feature>
<evidence type="ECO:0000313" key="3">
    <source>
        <dbReference type="Proteomes" id="UP001242045"/>
    </source>
</evidence>
<protein>
    <submittedName>
        <fullName evidence="2">Aryl-alcohol dehydrogenase-like predicted oxidoreductase</fullName>
    </submittedName>
</protein>
<dbReference type="InterPro" id="IPR036812">
    <property type="entry name" value="NAD(P)_OxRdtase_dom_sf"/>
</dbReference>
<dbReference type="PANTHER" id="PTHR43147:SF2">
    <property type="entry name" value="NADP-DEPENDENT OXIDOREDUCTASE DOMAIN-CONTAINING PROTEIN"/>
    <property type="match status" value="1"/>
</dbReference>
<dbReference type="EMBL" id="JAUSRD010000016">
    <property type="protein sequence ID" value="MDP9896165.1"/>
    <property type="molecule type" value="Genomic_DNA"/>
</dbReference>
<dbReference type="Pfam" id="PF00248">
    <property type="entry name" value="Aldo_ket_red"/>
    <property type="match status" value="1"/>
</dbReference>
<proteinExistence type="predicted"/>
<sequence>MSQPQRIDLAPNYSISRLLKGGWQLAGGHGGIDRAAAIADMAAYYEAGITTFDCADIYTGVEELIGDFRREHVARHGSESLSQLRVHTKFVPDLATLAHIDKRQVEQTIDRSLQRLGVERLDLVQFHWWDYGVPRYVEVAHWLQELQRAGKIELLGGTNFDTARVRELVDADVPLRSMQVQYSLLDQRPQPTLAPYCAASGIQLLCYGSVAGGFLSERWLGASEPREPYENRSLVKYKLVIDDFGGWDLFQQLLLQLRKVAERHGTSIATVAMRWVLQQPQVAGVIVGVRRGDHLADHLKVLSLRLDAEDMATLDTVLSQRQPPSGDVYAVERDIEGRHGRVMKYDLNKEPH</sequence>
<organism evidence="2 3">
    <name type="scientific">Variovorax boronicumulans</name>
    <dbReference type="NCBI Taxonomy" id="436515"/>
    <lineage>
        <taxon>Bacteria</taxon>
        <taxon>Pseudomonadati</taxon>
        <taxon>Pseudomonadota</taxon>
        <taxon>Betaproteobacteria</taxon>
        <taxon>Burkholderiales</taxon>
        <taxon>Comamonadaceae</taxon>
        <taxon>Variovorax</taxon>
    </lineage>
</organism>